<organism evidence="3 4">
    <name type="scientific">Aspergillus chevalieri</name>
    <name type="common">Eurotium chevalieri</name>
    <dbReference type="NCBI Taxonomy" id="182096"/>
    <lineage>
        <taxon>Eukaryota</taxon>
        <taxon>Fungi</taxon>
        <taxon>Dikarya</taxon>
        <taxon>Ascomycota</taxon>
        <taxon>Pezizomycotina</taxon>
        <taxon>Eurotiomycetes</taxon>
        <taxon>Eurotiomycetidae</taxon>
        <taxon>Eurotiales</taxon>
        <taxon>Aspergillaceae</taxon>
        <taxon>Aspergillus</taxon>
        <taxon>Aspergillus subgen. Aspergillus</taxon>
    </lineage>
</organism>
<feature type="signal peptide" evidence="2">
    <location>
        <begin position="1"/>
        <end position="27"/>
    </location>
</feature>
<keyword evidence="2" id="KW-0732">Signal</keyword>
<dbReference type="GeneID" id="66986513"/>
<gene>
    <name evidence="3" type="ORF">ACHE_80064A</name>
</gene>
<dbReference type="EMBL" id="AP024423">
    <property type="protein sequence ID" value="BCR92164.1"/>
    <property type="molecule type" value="Genomic_DNA"/>
</dbReference>
<reference evidence="3" key="1">
    <citation type="submission" date="2021-01" db="EMBL/GenBank/DDBJ databases">
        <authorList>
            <consortium name="Aspergillus chevalieri M1 genome sequencing consortium"/>
            <person name="Kazuki M."/>
            <person name="Futagami T."/>
        </authorList>
    </citation>
    <scope>NUCLEOTIDE SEQUENCE</scope>
    <source>
        <strain evidence="3">M1</strain>
    </source>
</reference>
<dbReference type="RefSeq" id="XP_043140677.1">
    <property type="nucleotide sequence ID" value="XM_043283393.1"/>
</dbReference>
<sequence length="206" mass="23052">MMLAHLKALDLLMKFFIFALCLIPALAYPVNATDSLTTLEKCTLNPPLPTLQEARQHVKKLPKDKSIFYLGQCQMAASFYGSKHGMVMLANADDGSGWLQFEGGPFHEYVSRQCDDEPTWTEDEEWQAINIISQAFAAESSGVATVVLPYIVHDSKNHWDGEFETLKVNPNIHKVVAFDMKDCTADPQGQPRELWPRNEAKTAHAG</sequence>
<feature type="chain" id="PRO_5030554735" description="Secreted protein" evidence="2">
    <location>
        <begin position="28"/>
        <end position="206"/>
    </location>
</feature>
<evidence type="ECO:0000313" key="4">
    <source>
        <dbReference type="Proteomes" id="UP000637239"/>
    </source>
</evidence>
<dbReference type="KEGG" id="ache:ACHE_80064A"/>
<dbReference type="Proteomes" id="UP000637239">
    <property type="component" value="Chromosome 8"/>
</dbReference>
<feature type="region of interest" description="Disordered" evidence="1">
    <location>
        <begin position="186"/>
        <end position="206"/>
    </location>
</feature>
<proteinExistence type="predicted"/>
<keyword evidence="4" id="KW-1185">Reference proteome</keyword>
<protein>
    <recommendedName>
        <fullName evidence="5">Secreted protein</fullName>
    </recommendedName>
</protein>
<name>A0A7R7ZSZ2_ASPCH</name>
<evidence type="ECO:0000313" key="3">
    <source>
        <dbReference type="EMBL" id="BCR92164.1"/>
    </source>
</evidence>
<evidence type="ECO:0008006" key="5">
    <source>
        <dbReference type="Google" id="ProtNLM"/>
    </source>
</evidence>
<evidence type="ECO:0000256" key="2">
    <source>
        <dbReference type="SAM" id="SignalP"/>
    </source>
</evidence>
<reference evidence="3" key="2">
    <citation type="submission" date="2021-02" db="EMBL/GenBank/DDBJ databases">
        <title>Aspergillus chevalieri M1 genome sequence.</title>
        <authorList>
            <person name="Kadooka C."/>
            <person name="Mori K."/>
            <person name="Futagami T."/>
        </authorList>
    </citation>
    <scope>NUCLEOTIDE SEQUENCE</scope>
    <source>
        <strain evidence="3">M1</strain>
    </source>
</reference>
<evidence type="ECO:0000256" key="1">
    <source>
        <dbReference type="SAM" id="MobiDB-lite"/>
    </source>
</evidence>
<feature type="compositionally biased region" description="Basic and acidic residues" evidence="1">
    <location>
        <begin position="194"/>
        <end position="206"/>
    </location>
</feature>
<dbReference type="AlphaFoldDB" id="A0A7R7ZSZ2"/>
<accession>A0A7R7ZSZ2</accession>